<evidence type="ECO:0000313" key="2">
    <source>
        <dbReference type="Proteomes" id="UP000316167"/>
    </source>
</evidence>
<dbReference type="Proteomes" id="UP000316167">
    <property type="component" value="Unassembled WGS sequence"/>
</dbReference>
<comment type="caution">
    <text evidence="1">The sequence shown here is derived from an EMBL/GenBank/DDBJ whole genome shotgun (WGS) entry which is preliminary data.</text>
</comment>
<accession>A0A562SCT2</accession>
<evidence type="ECO:0000313" key="1">
    <source>
        <dbReference type="EMBL" id="TWI79137.1"/>
    </source>
</evidence>
<protein>
    <submittedName>
        <fullName evidence="1">Uncharacterized protein</fullName>
    </submittedName>
</protein>
<sequence>MLNLSDLADNPSNDRKLTDGNWQYAVACDLHTDSTFWNRASFISLSKDYAADASAALLYLLQKESKVLSLWEKQWGDGIPTAAAFVSALLAWGRFTNTNGQNLIIEKFWKSYIGTITAITSEPSFEYTEKGEKKVYAEKIIKEDILQVLCFDDSWNEQNFLIETNTEWILFNWVTMA</sequence>
<proteinExistence type="predicted"/>
<name>A0A562SCT2_9BACT</name>
<dbReference type="EMBL" id="VLLE01000006">
    <property type="protein sequence ID" value="TWI79137.1"/>
    <property type="molecule type" value="Genomic_DNA"/>
</dbReference>
<dbReference type="RefSeq" id="WP_144887917.1">
    <property type="nucleotide sequence ID" value="NZ_VLLE01000006.1"/>
</dbReference>
<gene>
    <name evidence="1" type="ORF">IQ13_3538</name>
</gene>
<reference evidence="1 2" key="1">
    <citation type="journal article" date="2015" name="Stand. Genomic Sci.">
        <title>Genomic Encyclopedia of Bacterial and Archaeal Type Strains, Phase III: the genomes of soil and plant-associated and newly described type strains.</title>
        <authorList>
            <person name="Whitman W.B."/>
            <person name="Woyke T."/>
            <person name="Klenk H.P."/>
            <person name="Zhou Y."/>
            <person name="Lilburn T.G."/>
            <person name="Beck B.J."/>
            <person name="De Vos P."/>
            <person name="Vandamme P."/>
            <person name="Eisen J.A."/>
            <person name="Garrity G."/>
            <person name="Hugenholtz P."/>
            <person name="Kyrpides N.C."/>
        </authorList>
    </citation>
    <scope>NUCLEOTIDE SEQUENCE [LARGE SCALE GENOMIC DNA]</scope>
    <source>
        <strain evidence="1 2">CGMCC 1.7271</strain>
    </source>
</reference>
<dbReference type="AlphaFoldDB" id="A0A562SCT2"/>
<keyword evidence="2" id="KW-1185">Reference proteome</keyword>
<organism evidence="1 2">
    <name type="scientific">Lacibacter cauensis</name>
    <dbReference type="NCBI Taxonomy" id="510947"/>
    <lineage>
        <taxon>Bacteria</taxon>
        <taxon>Pseudomonadati</taxon>
        <taxon>Bacteroidota</taxon>
        <taxon>Chitinophagia</taxon>
        <taxon>Chitinophagales</taxon>
        <taxon>Chitinophagaceae</taxon>
        <taxon>Lacibacter</taxon>
    </lineage>
</organism>